<dbReference type="AlphaFoldDB" id="A0AAV2ERD2"/>
<sequence length="90" mass="9797">MGNLPRAGGESAVLCGGEQGSLHGDCCLRGRLARAICLRRRAACADGTEALAMVDGAALPLSFRLFRSKNWRKKRKGRVFSFVWLAADQF</sequence>
<gene>
    <name evidence="1" type="ORF">LTRI10_LOCUS29470</name>
</gene>
<accession>A0AAV2ERD2</accession>
<dbReference type="Proteomes" id="UP001497516">
    <property type="component" value="Chromosome 5"/>
</dbReference>
<protein>
    <submittedName>
        <fullName evidence="1">Uncharacterized protein</fullName>
    </submittedName>
</protein>
<organism evidence="1 2">
    <name type="scientific">Linum trigynum</name>
    <dbReference type="NCBI Taxonomy" id="586398"/>
    <lineage>
        <taxon>Eukaryota</taxon>
        <taxon>Viridiplantae</taxon>
        <taxon>Streptophyta</taxon>
        <taxon>Embryophyta</taxon>
        <taxon>Tracheophyta</taxon>
        <taxon>Spermatophyta</taxon>
        <taxon>Magnoliopsida</taxon>
        <taxon>eudicotyledons</taxon>
        <taxon>Gunneridae</taxon>
        <taxon>Pentapetalae</taxon>
        <taxon>rosids</taxon>
        <taxon>fabids</taxon>
        <taxon>Malpighiales</taxon>
        <taxon>Linaceae</taxon>
        <taxon>Linum</taxon>
    </lineage>
</organism>
<dbReference type="EMBL" id="OZ034818">
    <property type="protein sequence ID" value="CAL1388545.1"/>
    <property type="molecule type" value="Genomic_DNA"/>
</dbReference>
<name>A0AAV2ERD2_9ROSI</name>
<proteinExistence type="predicted"/>
<evidence type="ECO:0000313" key="1">
    <source>
        <dbReference type="EMBL" id="CAL1388545.1"/>
    </source>
</evidence>
<keyword evidence="2" id="KW-1185">Reference proteome</keyword>
<reference evidence="1 2" key="1">
    <citation type="submission" date="2024-04" db="EMBL/GenBank/DDBJ databases">
        <authorList>
            <person name="Fracassetti M."/>
        </authorList>
    </citation>
    <scope>NUCLEOTIDE SEQUENCE [LARGE SCALE GENOMIC DNA]</scope>
</reference>
<evidence type="ECO:0000313" key="2">
    <source>
        <dbReference type="Proteomes" id="UP001497516"/>
    </source>
</evidence>